<keyword evidence="2" id="KW-1185">Reference proteome</keyword>
<evidence type="ECO:0000313" key="1">
    <source>
        <dbReference type="EMBL" id="KAH9364422.1"/>
    </source>
</evidence>
<dbReference type="EMBL" id="JABSTR010000002">
    <property type="protein sequence ID" value="KAH9364422.1"/>
    <property type="molecule type" value="Genomic_DNA"/>
</dbReference>
<name>A0A9J6FDY5_HAELO</name>
<evidence type="ECO:0008006" key="3">
    <source>
        <dbReference type="Google" id="ProtNLM"/>
    </source>
</evidence>
<reference evidence="1 2" key="1">
    <citation type="journal article" date="2020" name="Cell">
        <title>Large-Scale Comparative Analyses of Tick Genomes Elucidate Their Genetic Diversity and Vector Capacities.</title>
        <authorList>
            <consortium name="Tick Genome and Microbiome Consortium (TIGMIC)"/>
            <person name="Jia N."/>
            <person name="Wang J."/>
            <person name="Shi W."/>
            <person name="Du L."/>
            <person name="Sun Y."/>
            <person name="Zhan W."/>
            <person name="Jiang J.F."/>
            <person name="Wang Q."/>
            <person name="Zhang B."/>
            <person name="Ji P."/>
            <person name="Bell-Sakyi L."/>
            <person name="Cui X.M."/>
            <person name="Yuan T.T."/>
            <person name="Jiang B.G."/>
            <person name="Yang W.F."/>
            <person name="Lam T.T."/>
            <person name="Chang Q.C."/>
            <person name="Ding S.J."/>
            <person name="Wang X.J."/>
            <person name="Zhu J.G."/>
            <person name="Ruan X.D."/>
            <person name="Zhao L."/>
            <person name="Wei J.T."/>
            <person name="Ye R.Z."/>
            <person name="Que T.C."/>
            <person name="Du C.H."/>
            <person name="Zhou Y.H."/>
            <person name="Cheng J.X."/>
            <person name="Dai P.F."/>
            <person name="Guo W.B."/>
            <person name="Han X.H."/>
            <person name="Huang E.J."/>
            <person name="Li L.F."/>
            <person name="Wei W."/>
            <person name="Gao Y.C."/>
            <person name="Liu J.Z."/>
            <person name="Shao H.Z."/>
            <person name="Wang X."/>
            <person name="Wang C.C."/>
            <person name="Yang T.C."/>
            <person name="Huo Q.B."/>
            <person name="Li W."/>
            <person name="Chen H.Y."/>
            <person name="Chen S.E."/>
            <person name="Zhou L.G."/>
            <person name="Ni X.B."/>
            <person name="Tian J.H."/>
            <person name="Sheng Y."/>
            <person name="Liu T."/>
            <person name="Pan Y.S."/>
            <person name="Xia L.Y."/>
            <person name="Li J."/>
            <person name="Zhao F."/>
            <person name="Cao W.C."/>
        </authorList>
    </citation>
    <scope>NUCLEOTIDE SEQUENCE [LARGE SCALE GENOMIC DNA]</scope>
    <source>
        <strain evidence="1">HaeL-2018</strain>
    </source>
</reference>
<protein>
    <recommendedName>
        <fullName evidence="3">Transposable element</fullName>
    </recommendedName>
</protein>
<sequence length="192" mass="21583">MQELCKPCRTTLDAAKLVEDHGIKITADDIKRKELNMPAISYIAGVCAHAALKKLPCESCALNLTTEGSYNFLIDILIENLSRGALKFPQPVVVNAVLQTQLVLEKLSEKENATWFHAPGNQRELLLCLSKHFLSDSEDLDVCFKGHHPDTVLHNVLHAAANTLLKNYVNVRTDNLMTKKVEEQRRKLRTLK</sequence>
<gene>
    <name evidence="1" type="ORF">HPB48_009694</name>
</gene>
<organism evidence="1 2">
    <name type="scientific">Haemaphysalis longicornis</name>
    <name type="common">Bush tick</name>
    <dbReference type="NCBI Taxonomy" id="44386"/>
    <lineage>
        <taxon>Eukaryota</taxon>
        <taxon>Metazoa</taxon>
        <taxon>Ecdysozoa</taxon>
        <taxon>Arthropoda</taxon>
        <taxon>Chelicerata</taxon>
        <taxon>Arachnida</taxon>
        <taxon>Acari</taxon>
        <taxon>Parasitiformes</taxon>
        <taxon>Ixodida</taxon>
        <taxon>Ixodoidea</taxon>
        <taxon>Ixodidae</taxon>
        <taxon>Haemaphysalinae</taxon>
        <taxon>Haemaphysalis</taxon>
    </lineage>
</organism>
<dbReference type="OMA" id="XCAANIT"/>
<proteinExistence type="predicted"/>
<accession>A0A9J6FDY5</accession>
<comment type="caution">
    <text evidence="1">The sequence shown here is derived from an EMBL/GenBank/DDBJ whole genome shotgun (WGS) entry which is preliminary data.</text>
</comment>
<dbReference type="AlphaFoldDB" id="A0A9J6FDY5"/>
<evidence type="ECO:0000313" key="2">
    <source>
        <dbReference type="Proteomes" id="UP000821853"/>
    </source>
</evidence>
<dbReference type="VEuPathDB" id="VectorBase:HLOH_061512"/>
<dbReference type="Proteomes" id="UP000821853">
    <property type="component" value="Chromosome 10"/>
</dbReference>
<dbReference type="OrthoDB" id="6490335at2759"/>